<dbReference type="OrthoDB" id="320152at2759"/>
<organism evidence="1 2">
    <name type="scientific">Paramecium pentaurelia</name>
    <dbReference type="NCBI Taxonomy" id="43138"/>
    <lineage>
        <taxon>Eukaryota</taxon>
        <taxon>Sar</taxon>
        <taxon>Alveolata</taxon>
        <taxon>Ciliophora</taxon>
        <taxon>Intramacronucleata</taxon>
        <taxon>Oligohymenophorea</taxon>
        <taxon>Peniculida</taxon>
        <taxon>Parameciidae</taxon>
        <taxon>Paramecium</taxon>
    </lineage>
</organism>
<evidence type="ECO:0000313" key="1">
    <source>
        <dbReference type="EMBL" id="CAD8170656.1"/>
    </source>
</evidence>
<accession>A0A8S1V7A3</accession>
<reference evidence="1" key="1">
    <citation type="submission" date="2021-01" db="EMBL/GenBank/DDBJ databases">
        <authorList>
            <consortium name="Genoscope - CEA"/>
            <person name="William W."/>
        </authorList>
    </citation>
    <scope>NUCLEOTIDE SEQUENCE</scope>
</reference>
<comment type="caution">
    <text evidence="1">The sequence shown here is derived from an EMBL/GenBank/DDBJ whole genome shotgun (WGS) entry which is preliminary data.</text>
</comment>
<sequence>MQEIIYLSELPKTNEMFAIVEDKNLNIIPSNYILERILKCFFNKLKDNDKQLAIKYLMQFYPNNGFLTQSKKLFDKPYSWTNLTKYFNDYGLKKNQKFYQQNVKLNMIRLDEDFHQLMELFEQKEFQENYYIPTSFHQYNYLIEKLKKHSFKLIDLIEQCQYSSFQLNSTILSHLVFFFFIPEELQINSREKMELYQLLGEITCECWLQFEYHIQQLKFTQQDQNKLKILSEIPQLFQIDLQTLKNSIYQILQMQ</sequence>
<name>A0A8S1V7A3_9CILI</name>
<evidence type="ECO:0000313" key="2">
    <source>
        <dbReference type="Proteomes" id="UP000689195"/>
    </source>
</evidence>
<dbReference type="EMBL" id="CAJJDO010000053">
    <property type="protein sequence ID" value="CAD8170656.1"/>
    <property type="molecule type" value="Genomic_DNA"/>
</dbReference>
<dbReference type="Proteomes" id="UP000689195">
    <property type="component" value="Unassembled WGS sequence"/>
</dbReference>
<keyword evidence="2" id="KW-1185">Reference proteome</keyword>
<protein>
    <submittedName>
        <fullName evidence="1">Uncharacterized protein</fullName>
    </submittedName>
</protein>
<dbReference type="AlphaFoldDB" id="A0A8S1V7A3"/>
<gene>
    <name evidence="1" type="ORF">PPENT_87.1.T0530168</name>
</gene>
<proteinExistence type="predicted"/>